<dbReference type="Proteomes" id="UP000219813">
    <property type="component" value="Chromosome 11"/>
</dbReference>
<reference evidence="3" key="1">
    <citation type="submission" date="2016-05" db="EMBL/GenBank/DDBJ databases">
        <authorList>
            <person name="Lavstsen T."/>
            <person name="Jespersen J.S."/>
        </authorList>
    </citation>
    <scope>NUCLEOTIDE SEQUENCE [LARGE SCALE GENOMIC DNA]</scope>
</reference>
<sequence length="399" mass="47799">MTTEEDDSKNVAKTDEGTRVNICCKINESSKKCLDTVDENNGNIQKRFESLNKTIEDMNMHFNNILKDNEEKYVLTFNAYMYDVQKEIRILKKIVKEEKIKELKDEKVKKLQKELKWYINECLRLDNVSQFLKKEAEKWKRNSELMKNHMLFLEKKLSKMYETVIRTQSIKNCKEDEEKKVEKTEQQIRGKVEKEEDESNKGDENDIYSEEKKKLGIEKKLNKKGTSLTKEQERVRVRDEHFECKLKKKGKTDNFTYKELNYKITNLENKLKRQMNINCSLQEKLTKHYIEKSKYEKLFIDCVQQLKKDIGKQTMSNDKEKYIEDNFSALINESELSTFTKEEKKKLLITFFSSNDLIHFMKKNVFCKEKTSFDFHPKYSYPNTTIKYQKRSDISPFIL</sequence>
<dbReference type="EMBL" id="LT594632">
    <property type="protein sequence ID" value="SCO93336.1"/>
    <property type="molecule type" value="Genomic_DNA"/>
</dbReference>
<dbReference type="OrthoDB" id="299625at2759"/>
<dbReference type="PANTHER" id="PTHR40515">
    <property type="entry name" value="CILIA- AND FLAGELLA-ASSOCIATED PROTEIN 157"/>
    <property type="match status" value="1"/>
</dbReference>
<dbReference type="GeneID" id="39870051"/>
<proteinExistence type="predicted"/>
<reference evidence="5" key="2">
    <citation type="submission" date="2016-05" db="EMBL/GenBank/DDBJ databases">
        <authorList>
            <person name="Naeem Raeece"/>
        </authorList>
    </citation>
    <scope>NUCLEOTIDE SEQUENCE [LARGE SCALE GENOMIC DNA]</scope>
</reference>
<accession>A0A1A8WG89</accession>
<evidence type="ECO:0000256" key="2">
    <source>
        <dbReference type="SAM" id="MobiDB-lite"/>
    </source>
</evidence>
<evidence type="ECO:0000313" key="4">
    <source>
        <dbReference type="EMBL" id="SCO93336.1"/>
    </source>
</evidence>
<dbReference type="EMBL" id="FLQW01001550">
    <property type="protein sequence ID" value="SBS90205.1"/>
    <property type="molecule type" value="Genomic_DNA"/>
</dbReference>
<keyword evidence="1" id="KW-0175">Coiled coil</keyword>
<dbReference type="OMA" id="FMECAQQ"/>
<evidence type="ECO:0000313" key="6">
    <source>
        <dbReference type="Proteomes" id="UP000219813"/>
    </source>
</evidence>
<reference evidence="4 6" key="3">
    <citation type="submission" date="2016-06" db="EMBL/GenBank/DDBJ databases">
        <authorList>
            <consortium name="Pathogen Informatics"/>
        </authorList>
    </citation>
    <scope>NUCLEOTIDE SEQUENCE [LARGE SCALE GENOMIC DNA]</scope>
</reference>
<feature type="coiled-coil region" evidence="1">
    <location>
        <begin position="94"/>
        <end position="121"/>
    </location>
</feature>
<dbReference type="RefSeq" id="XP_028862773.1">
    <property type="nucleotide sequence ID" value="XM_029006267.1"/>
</dbReference>
<dbReference type="AlphaFoldDB" id="A0A1A8WG89"/>
<dbReference type="Proteomes" id="UP000078597">
    <property type="component" value="Unassembled WGS sequence"/>
</dbReference>
<name>A0A1A8WG89_PLAMA</name>
<feature type="region of interest" description="Disordered" evidence="2">
    <location>
        <begin position="184"/>
        <end position="205"/>
    </location>
</feature>
<evidence type="ECO:0000313" key="3">
    <source>
        <dbReference type="EMBL" id="SBS90205.1"/>
    </source>
</evidence>
<evidence type="ECO:0000313" key="5">
    <source>
        <dbReference type="Proteomes" id="UP000078597"/>
    </source>
</evidence>
<keyword evidence="6" id="KW-1185">Reference proteome</keyword>
<dbReference type="PANTHER" id="PTHR40515:SF1">
    <property type="entry name" value="CILIA- AND FLAGELLA-ASSOCIATED PROTEIN 157"/>
    <property type="match status" value="1"/>
</dbReference>
<gene>
    <name evidence="4" type="primary">PmUG01_11058900</name>
    <name evidence="3" type="ORF">PMALA_028970</name>
    <name evidence="4" type="ORF">PMUG01_11058900</name>
</gene>
<protein>
    <submittedName>
        <fullName evidence="3">Uncharacterized protein</fullName>
    </submittedName>
</protein>
<dbReference type="KEGG" id="pmal:PMUG01_11058900"/>
<evidence type="ECO:0000256" key="1">
    <source>
        <dbReference type="SAM" id="Coils"/>
    </source>
</evidence>
<organism evidence="3 5">
    <name type="scientific">Plasmodium malariae</name>
    <dbReference type="NCBI Taxonomy" id="5858"/>
    <lineage>
        <taxon>Eukaryota</taxon>
        <taxon>Sar</taxon>
        <taxon>Alveolata</taxon>
        <taxon>Apicomplexa</taxon>
        <taxon>Aconoidasida</taxon>
        <taxon>Haemosporida</taxon>
        <taxon>Plasmodiidae</taxon>
        <taxon>Plasmodium</taxon>
        <taxon>Plasmodium (Plasmodium)</taxon>
    </lineage>
</organism>
<dbReference type="VEuPathDB" id="PlasmoDB:PmUG01_11058900"/>